<dbReference type="EMBL" id="JQDR03006269">
    <property type="protein sequence ID" value="KAA0200490.1"/>
    <property type="molecule type" value="Genomic_DNA"/>
</dbReference>
<name>A0A6A0H5J7_HYAAZ</name>
<dbReference type="AlphaFoldDB" id="A0A6A0H5J7"/>
<reference evidence="1" key="1">
    <citation type="submission" date="2014-08" db="EMBL/GenBank/DDBJ databases">
        <authorList>
            <person name="Murali S."/>
            <person name="Richards S."/>
            <person name="Bandaranaike D."/>
            <person name="Bellair M."/>
            <person name="Blankenburg K."/>
            <person name="Chao H."/>
            <person name="Dinh H."/>
            <person name="Doddapaneni H."/>
            <person name="Dugan-Rocha S."/>
            <person name="Elkadiri S."/>
            <person name="Gnanaolivu R."/>
            <person name="Hughes D."/>
            <person name="Lee S."/>
            <person name="Li M."/>
            <person name="Ming W."/>
            <person name="Munidasa M."/>
            <person name="Muniz J."/>
            <person name="Nguyen L."/>
            <person name="Osuji N."/>
            <person name="Pu L.-L."/>
            <person name="Puazo M."/>
            <person name="Skinner E."/>
            <person name="Qu C."/>
            <person name="Quiroz J."/>
            <person name="Raj R."/>
            <person name="Weissenberger G."/>
            <person name="Xin Y."/>
            <person name="Zou X."/>
            <person name="Han Y."/>
            <person name="Worley K."/>
            <person name="Muzny D."/>
            <person name="Gibbs R."/>
        </authorList>
    </citation>
    <scope>NUCLEOTIDE SEQUENCE</scope>
    <source>
        <strain evidence="1">HAZT.00-mixed</strain>
        <tissue evidence="1">Whole organism</tissue>
    </source>
</reference>
<accession>A0A6A0H5J7</accession>
<evidence type="ECO:0000313" key="1">
    <source>
        <dbReference type="EMBL" id="KAA0200490.1"/>
    </source>
</evidence>
<dbReference type="Proteomes" id="UP000711488">
    <property type="component" value="Unassembled WGS sequence"/>
</dbReference>
<gene>
    <name evidence="1" type="ORF">HAZT_HAZT008715</name>
</gene>
<reference evidence="1" key="3">
    <citation type="submission" date="2019-06" db="EMBL/GenBank/DDBJ databases">
        <authorList>
            <person name="Poynton C."/>
            <person name="Hasenbein S."/>
            <person name="Benoit J.B."/>
            <person name="Sepulveda M.S."/>
            <person name="Poelchau M.F."/>
            <person name="Murali S.C."/>
            <person name="Chen S."/>
            <person name="Glastad K.M."/>
            <person name="Werren J.H."/>
            <person name="Vineis J.H."/>
            <person name="Bowen J.L."/>
            <person name="Friedrich M."/>
            <person name="Jones J."/>
            <person name="Robertson H.M."/>
            <person name="Feyereisen R."/>
            <person name="Mechler-Hickson A."/>
            <person name="Mathers N."/>
            <person name="Lee C.E."/>
            <person name="Colbourne J.K."/>
            <person name="Biales A."/>
            <person name="Johnston J.S."/>
            <person name="Wellborn G.A."/>
            <person name="Rosendale A.J."/>
            <person name="Cridge A.G."/>
            <person name="Munoz-Torres M.C."/>
            <person name="Bain P.A."/>
            <person name="Manny A.R."/>
            <person name="Major K.M."/>
            <person name="Lambert F.N."/>
            <person name="Vulpe C.D."/>
            <person name="Tuck P."/>
            <person name="Blalock B.J."/>
            <person name="Lin Y.-Y."/>
            <person name="Smith M.E."/>
            <person name="Ochoa-Acuna H."/>
            <person name="Chen M.-J.M."/>
            <person name="Childers C.P."/>
            <person name="Qu J."/>
            <person name="Dugan S."/>
            <person name="Lee S.L."/>
            <person name="Chao H."/>
            <person name="Dinh H."/>
            <person name="Han Y."/>
            <person name="Doddapaneni H."/>
            <person name="Worley K.C."/>
            <person name="Muzny D.M."/>
            <person name="Gibbs R.A."/>
            <person name="Richards S."/>
        </authorList>
    </citation>
    <scope>NUCLEOTIDE SEQUENCE</scope>
    <source>
        <strain evidence="1">HAZT.00-mixed</strain>
        <tissue evidence="1">Whole organism</tissue>
    </source>
</reference>
<sequence>MSSTSRQTRVGDTARAGLCYPTVSAQLVSQMDMVPNSQVASLTTCSHGSRVWASVATSWIPRTLR</sequence>
<reference evidence="1" key="2">
    <citation type="journal article" date="2018" name="Environ. Sci. Technol.">
        <title>The Toxicogenome of Hyalella azteca: A Model for Sediment Ecotoxicology and Evolutionary Toxicology.</title>
        <authorList>
            <person name="Poynton H.C."/>
            <person name="Hasenbein S."/>
            <person name="Benoit J.B."/>
            <person name="Sepulveda M.S."/>
            <person name="Poelchau M.F."/>
            <person name="Hughes D.S.T."/>
            <person name="Murali S.C."/>
            <person name="Chen S."/>
            <person name="Glastad K.M."/>
            <person name="Goodisman M.A.D."/>
            <person name="Werren J.H."/>
            <person name="Vineis J.H."/>
            <person name="Bowen J.L."/>
            <person name="Friedrich M."/>
            <person name="Jones J."/>
            <person name="Robertson H.M."/>
            <person name="Feyereisen R."/>
            <person name="Mechler-Hickson A."/>
            <person name="Mathers N."/>
            <person name="Lee C.E."/>
            <person name="Colbourne J.K."/>
            <person name="Biales A."/>
            <person name="Johnston J.S."/>
            <person name="Wellborn G.A."/>
            <person name="Rosendale A.J."/>
            <person name="Cridge A.G."/>
            <person name="Munoz-Torres M.C."/>
            <person name="Bain P.A."/>
            <person name="Manny A.R."/>
            <person name="Major K.M."/>
            <person name="Lambert F.N."/>
            <person name="Vulpe C.D."/>
            <person name="Tuck P."/>
            <person name="Blalock B.J."/>
            <person name="Lin Y.Y."/>
            <person name="Smith M.E."/>
            <person name="Ochoa-Acuna H."/>
            <person name="Chen M.M."/>
            <person name="Childers C.P."/>
            <person name="Qu J."/>
            <person name="Dugan S."/>
            <person name="Lee S.L."/>
            <person name="Chao H."/>
            <person name="Dinh H."/>
            <person name="Han Y."/>
            <person name="Doddapaneni H."/>
            <person name="Worley K.C."/>
            <person name="Muzny D.M."/>
            <person name="Gibbs R.A."/>
            <person name="Richards S."/>
        </authorList>
    </citation>
    <scope>NUCLEOTIDE SEQUENCE</scope>
    <source>
        <strain evidence="1">HAZT.00-mixed</strain>
        <tissue evidence="1">Whole organism</tissue>
    </source>
</reference>
<comment type="caution">
    <text evidence="1">The sequence shown here is derived from an EMBL/GenBank/DDBJ whole genome shotgun (WGS) entry which is preliminary data.</text>
</comment>
<protein>
    <submittedName>
        <fullName evidence="1">Uncharacterized protein</fullName>
    </submittedName>
</protein>
<proteinExistence type="predicted"/>
<organism evidence="1">
    <name type="scientific">Hyalella azteca</name>
    <name type="common">Amphipod</name>
    <dbReference type="NCBI Taxonomy" id="294128"/>
    <lineage>
        <taxon>Eukaryota</taxon>
        <taxon>Metazoa</taxon>
        <taxon>Ecdysozoa</taxon>
        <taxon>Arthropoda</taxon>
        <taxon>Crustacea</taxon>
        <taxon>Multicrustacea</taxon>
        <taxon>Malacostraca</taxon>
        <taxon>Eumalacostraca</taxon>
        <taxon>Peracarida</taxon>
        <taxon>Amphipoda</taxon>
        <taxon>Senticaudata</taxon>
        <taxon>Talitrida</taxon>
        <taxon>Talitroidea</taxon>
        <taxon>Hyalellidae</taxon>
        <taxon>Hyalella</taxon>
    </lineage>
</organism>